<keyword evidence="2" id="KW-1185">Reference proteome</keyword>
<dbReference type="Proteomes" id="UP000295124">
    <property type="component" value="Unassembled WGS sequence"/>
</dbReference>
<dbReference type="EMBL" id="SMKX01000009">
    <property type="protein sequence ID" value="TDD62010.1"/>
    <property type="molecule type" value="Genomic_DNA"/>
</dbReference>
<proteinExistence type="predicted"/>
<sequence>MASSYTESKTFEIVGRPARAAVDVLAEVIQRSPDDSAQLYAVVQEIVADKAWDRLWEKQPRRRKAGRRHWLCQILSEVADMLDELGDIGGMVADEVYDGCTKAGWGPLRSKAASMVAGRVAILTLGPALAPLATVSLKVRLVAVMFCPDTGKHPALESGCARQVLETLGLPGAAAA</sequence>
<gene>
    <name evidence="1" type="ORF">E1263_05175</name>
</gene>
<name>A0A4R4ZU65_9ACTN</name>
<evidence type="ECO:0000313" key="1">
    <source>
        <dbReference type="EMBL" id="TDD62010.1"/>
    </source>
</evidence>
<dbReference type="AlphaFoldDB" id="A0A4R4ZU65"/>
<evidence type="ECO:0000313" key="2">
    <source>
        <dbReference type="Proteomes" id="UP000295124"/>
    </source>
</evidence>
<protein>
    <submittedName>
        <fullName evidence="1">Uncharacterized protein</fullName>
    </submittedName>
</protein>
<dbReference type="OrthoDB" id="5147336at2"/>
<accession>A0A4R4ZU65</accession>
<comment type="caution">
    <text evidence="1">The sequence shown here is derived from an EMBL/GenBank/DDBJ whole genome shotgun (WGS) entry which is preliminary data.</text>
</comment>
<reference evidence="1 2" key="1">
    <citation type="submission" date="2019-03" db="EMBL/GenBank/DDBJ databases">
        <title>Draft genome sequences of novel Actinobacteria.</title>
        <authorList>
            <person name="Sahin N."/>
            <person name="Ay H."/>
            <person name="Saygin H."/>
        </authorList>
    </citation>
    <scope>NUCLEOTIDE SEQUENCE [LARGE SCALE GENOMIC DNA]</scope>
    <source>
        <strain evidence="1 2">JCM 13523</strain>
    </source>
</reference>
<dbReference type="RefSeq" id="WP_132165911.1">
    <property type="nucleotide sequence ID" value="NZ_SMKX01000009.1"/>
</dbReference>
<organism evidence="1 2">
    <name type="scientific">Kribbella antibiotica</name>
    <dbReference type="NCBI Taxonomy" id="190195"/>
    <lineage>
        <taxon>Bacteria</taxon>
        <taxon>Bacillati</taxon>
        <taxon>Actinomycetota</taxon>
        <taxon>Actinomycetes</taxon>
        <taxon>Propionibacteriales</taxon>
        <taxon>Kribbellaceae</taxon>
        <taxon>Kribbella</taxon>
    </lineage>
</organism>